<sequence length="15" mass="1625">MFCSKLRSPSAGGHF</sequence>
<protein>
    <submittedName>
        <fullName evidence="1">Uncharacterized protein</fullName>
    </submittedName>
</protein>
<dbReference type="EMBL" id="GBXM01045109">
    <property type="protein sequence ID" value="JAH63468.1"/>
    <property type="molecule type" value="Transcribed_RNA"/>
</dbReference>
<reference evidence="1" key="2">
    <citation type="journal article" date="2015" name="Fish Shellfish Immunol.">
        <title>Early steps in the European eel (Anguilla anguilla)-Vibrio vulnificus interaction in the gills: Role of the RtxA13 toxin.</title>
        <authorList>
            <person name="Callol A."/>
            <person name="Pajuelo D."/>
            <person name="Ebbesson L."/>
            <person name="Teles M."/>
            <person name="MacKenzie S."/>
            <person name="Amaro C."/>
        </authorList>
    </citation>
    <scope>NUCLEOTIDE SEQUENCE</scope>
</reference>
<proteinExistence type="predicted"/>
<accession>A0A0E9UEU0</accession>
<organism evidence="1">
    <name type="scientific">Anguilla anguilla</name>
    <name type="common">European freshwater eel</name>
    <name type="synonym">Muraena anguilla</name>
    <dbReference type="NCBI Taxonomy" id="7936"/>
    <lineage>
        <taxon>Eukaryota</taxon>
        <taxon>Metazoa</taxon>
        <taxon>Chordata</taxon>
        <taxon>Craniata</taxon>
        <taxon>Vertebrata</taxon>
        <taxon>Euteleostomi</taxon>
        <taxon>Actinopterygii</taxon>
        <taxon>Neopterygii</taxon>
        <taxon>Teleostei</taxon>
        <taxon>Anguilliformes</taxon>
        <taxon>Anguillidae</taxon>
        <taxon>Anguilla</taxon>
    </lineage>
</organism>
<reference evidence="1" key="1">
    <citation type="submission" date="2014-11" db="EMBL/GenBank/DDBJ databases">
        <authorList>
            <person name="Amaro Gonzalez C."/>
        </authorList>
    </citation>
    <scope>NUCLEOTIDE SEQUENCE</scope>
</reference>
<name>A0A0E9UEU0_ANGAN</name>
<evidence type="ECO:0000313" key="1">
    <source>
        <dbReference type="EMBL" id="JAH63468.1"/>
    </source>
</evidence>